<proteinExistence type="predicted"/>
<name>A0A0A8XWY2_ARUDO</name>
<dbReference type="AlphaFoldDB" id="A0A0A8XWY2"/>
<reference evidence="1" key="1">
    <citation type="submission" date="2014-09" db="EMBL/GenBank/DDBJ databases">
        <authorList>
            <person name="Magalhaes I.L.F."/>
            <person name="Oliveira U."/>
            <person name="Santos F.R."/>
            <person name="Vidigal T.H.D.A."/>
            <person name="Brescovit A.D."/>
            <person name="Santos A.J."/>
        </authorList>
    </citation>
    <scope>NUCLEOTIDE SEQUENCE</scope>
    <source>
        <tissue evidence="1">Shoot tissue taken approximately 20 cm above the soil surface</tissue>
    </source>
</reference>
<evidence type="ECO:0000313" key="1">
    <source>
        <dbReference type="EMBL" id="JAD18391.1"/>
    </source>
</evidence>
<reference evidence="1" key="2">
    <citation type="journal article" date="2015" name="Data Brief">
        <title>Shoot transcriptome of the giant reed, Arundo donax.</title>
        <authorList>
            <person name="Barrero R.A."/>
            <person name="Guerrero F.D."/>
            <person name="Moolhuijzen P."/>
            <person name="Goolsby J.A."/>
            <person name="Tidwell J."/>
            <person name="Bellgard S.E."/>
            <person name="Bellgard M.I."/>
        </authorList>
    </citation>
    <scope>NUCLEOTIDE SEQUENCE</scope>
    <source>
        <tissue evidence="1">Shoot tissue taken approximately 20 cm above the soil surface</tissue>
    </source>
</reference>
<organism evidence="1">
    <name type="scientific">Arundo donax</name>
    <name type="common">Giant reed</name>
    <name type="synonym">Donax arundinaceus</name>
    <dbReference type="NCBI Taxonomy" id="35708"/>
    <lineage>
        <taxon>Eukaryota</taxon>
        <taxon>Viridiplantae</taxon>
        <taxon>Streptophyta</taxon>
        <taxon>Embryophyta</taxon>
        <taxon>Tracheophyta</taxon>
        <taxon>Spermatophyta</taxon>
        <taxon>Magnoliopsida</taxon>
        <taxon>Liliopsida</taxon>
        <taxon>Poales</taxon>
        <taxon>Poaceae</taxon>
        <taxon>PACMAD clade</taxon>
        <taxon>Arundinoideae</taxon>
        <taxon>Arundineae</taxon>
        <taxon>Arundo</taxon>
    </lineage>
</organism>
<sequence length="66" mass="6593">MQQGLCSVFASSGGLVRVGVGVVLGSAGGEDEAARCCFFISSVACGTRCARASTVLLSVATMVFNS</sequence>
<dbReference type="EMBL" id="GBRH01279504">
    <property type="protein sequence ID" value="JAD18391.1"/>
    <property type="molecule type" value="Transcribed_RNA"/>
</dbReference>
<protein>
    <submittedName>
        <fullName evidence="1">Uncharacterized protein</fullName>
    </submittedName>
</protein>
<accession>A0A0A8XWY2</accession>